<sequence>MPDEIPVLTNNAAATRLRELLHQLVEDEPPLGPLLVHTLMPTPEEQRLLSDAPPEEKR</sequence>
<gene>
    <name evidence="1" type="ORF">FHR82_004453</name>
</gene>
<accession>A0A7W7Q6Y3</accession>
<proteinExistence type="predicted"/>
<keyword evidence="2" id="KW-1185">Reference proteome</keyword>
<comment type="caution">
    <text evidence="1">The sequence shown here is derived from an EMBL/GenBank/DDBJ whole genome shotgun (WGS) entry which is preliminary data.</text>
</comment>
<dbReference type="RefSeq" id="WP_184812307.1">
    <property type="nucleotide sequence ID" value="NZ_JACHJQ010000004.1"/>
</dbReference>
<protein>
    <submittedName>
        <fullName evidence="1">Uncharacterized protein</fullName>
    </submittedName>
</protein>
<name>A0A7W7Q6Y3_9PSEU</name>
<evidence type="ECO:0000313" key="2">
    <source>
        <dbReference type="Proteomes" id="UP000520767"/>
    </source>
</evidence>
<dbReference type="EMBL" id="JACHJQ010000004">
    <property type="protein sequence ID" value="MBB4908211.1"/>
    <property type="molecule type" value="Genomic_DNA"/>
</dbReference>
<evidence type="ECO:0000313" key="1">
    <source>
        <dbReference type="EMBL" id="MBB4908211.1"/>
    </source>
</evidence>
<dbReference type="Proteomes" id="UP000520767">
    <property type="component" value="Unassembled WGS sequence"/>
</dbReference>
<dbReference type="AlphaFoldDB" id="A0A7W7Q6Y3"/>
<organism evidence="1 2">
    <name type="scientific">Actinophytocola algeriensis</name>
    <dbReference type="NCBI Taxonomy" id="1768010"/>
    <lineage>
        <taxon>Bacteria</taxon>
        <taxon>Bacillati</taxon>
        <taxon>Actinomycetota</taxon>
        <taxon>Actinomycetes</taxon>
        <taxon>Pseudonocardiales</taxon>
        <taxon>Pseudonocardiaceae</taxon>
    </lineage>
</organism>
<reference evidence="1 2" key="1">
    <citation type="submission" date="2020-08" db="EMBL/GenBank/DDBJ databases">
        <title>Genomic Encyclopedia of Type Strains, Phase III (KMG-III): the genomes of soil and plant-associated and newly described type strains.</title>
        <authorList>
            <person name="Whitman W."/>
        </authorList>
    </citation>
    <scope>NUCLEOTIDE SEQUENCE [LARGE SCALE GENOMIC DNA]</scope>
    <source>
        <strain evidence="1 2">CECT 8960</strain>
    </source>
</reference>